<evidence type="ECO:0000313" key="3">
    <source>
        <dbReference type="Proteomes" id="UP000179807"/>
    </source>
</evidence>
<dbReference type="AlphaFoldDB" id="A0A1J4JV56"/>
<reference evidence="2" key="1">
    <citation type="submission" date="2016-10" db="EMBL/GenBank/DDBJ databases">
        <authorList>
            <person name="Benchimol M."/>
            <person name="Almeida L.G."/>
            <person name="Vasconcelos A.T."/>
            <person name="Perreira-Neves A."/>
            <person name="Rosa I.A."/>
            <person name="Tasca T."/>
            <person name="Bogo M.R."/>
            <person name="de Souza W."/>
        </authorList>
    </citation>
    <scope>NUCLEOTIDE SEQUENCE [LARGE SCALE GENOMIC DNA]</scope>
    <source>
        <strain evidence="2">K</strain>
    </source>
</reference>
<accession>A0A1J4JV56</accession>
<dbReference type="RefSeq" id="XP_068356019.1">
    <property type="nucleotide sequence ID" value="XM_068493394.1"/>
</dbReference>
<evidence type="ECO:0000313" key="2">
    <source>
        <dbReference type="EMBL" id="OHT02883.1"/>
    </source>
</evidence>
<sequence length="550" mass="63398">MTNEEEEAYLWWNLRIEEKPNDSSPPNSLVPRKAFLAWSHICPYFQKFHIDTNDAEKYWEFIQKTVATYCPNEQVPNPVTNFPQFVLKLYQLRDLLQPKNVQQCVNLVNIYKPNCVGTFCLYDMPVYFLDPILYFKTLISLRYSNHILWKNVISNAKIVDAFFEMHSNFIAPLPKGSSDEFWFQRLCLTEILFLLIDSIISGNNTATIMKNHPKCFQFASKFIECCIKLAGNASLSLSAIFFRYAIRILKVSHNKIPHDQFKSLSVQLLKTLDKANSPLIHLAFKFVFQLKPLVVPYSRVLKMISNRGIRSLSDIEIVSSFCEGNCILPVIIFLCKSALSSKLWHRACFSEITTLLQKHSSRNDVRDWFQLFIRRLFIYIAIASSKMRYRTKTLLLVESLASIMTIRLLWLQQCILINAASMFSTKNVPPYFKNFFPISAPVDDVVVHEYESFSTIELNLKIFPFDENKGTLVLPPLVDIHNQHLPASQRSQGCRANSRNDRVLSGRPDGRVLKTGTQKKRPEPLIKKSAGTKPTRPLASAICVTPIHRR</sequence>
<evidence type="ECO:0000256" key="1">
    <source>
        <dbReference type="SAM" id="MobiDB-lite"/>
    </source>
</evidence>
<dbReference type="VEuPathDB" id="TrichDB:TRFO_06934"/>
<dbReference type="Proteomes" id="UP000179807">
    <property type="component" value="Unassembled WGS sequence"/>
</dbReference>
<feature type="compositionally biased region" description="Basic and acidic residues" evidence="1">
    <location>
        <begin position="498"/>
        <end position="512"/>
    </location>
</feature>
<name>A0A1J4JV56_9EUKA</name>
<dbReference type="EMBL" id="MLAK01000849">
    <property type="protein sequence ID" value="OHT02883.1"/>
    <property type="molecule type" value="Genomic_DNA"/>
</dbReference>
<organism evidence="2 3">
    <name type="scientific">Tritrichomonas foetus</name>
    <dbReference type="NCBI Taxonomy" id="1144522"/>
    <lineage>
        <taxon>Eukaryota</taxon>
        <taxon>Metamonada</taxon>
        <taxon>Parabasalia</taxon>
        <taxon>Tritrichomonadida</taxon>
        <taxon>Tritrichomonadidae</taxon>
        <taxon>Tritrichomonas</taxon>
    </lineage>
</organism>
<gene>
    <name evidence="2" type="ORF">TRFO_06934</name>
</gene>
<proteinExistence type="predicted"/>
<keyword evidence="3" id="KW-1185">Reference proteome</keyword>
<protein>
    <submittedName>
        <fullName evidence="2">Uncharacterized protein</fullName>
    </submittedName>
</protein>
<dbReference type="GeneID" id="94828098"/>
<comment type="caution">
    <text evidence="2">The sequence shown here is derived from an EMBL/GenBank/DDBJ whole genome shotgun (WGS) entry which is preliminary data.</text>
</comment>
<dbReference type="OrthoDB" id="10592242at2759"/>
<feature type="region of interest" description="Disordered" evidence="1">
    <location>
        <begin position="488"/>
        <end position="533"/>
    </location>
</feature>
<feature type="compositionally biased region" description="Polar residues" evidence="1">
    <location>
        <begin position="488"/>
        <end position="497"/>
    </location>
</feature>